<sequence length="487" mass="49068">MVQVSVETAQFGTAAAKLEGIEEGMAGLNLRLSTPAWFPANGWLTISGPQLGVISLEAQLLAGGMQSAAAFAGAAAEHLLQAQGWYEAADRAAVEAFTAVSDAVVASVVLSVVSIAASGALAAVPLLLSPAGIPIVLGTVATAGALEQAGVLPGGDDLAEWWNDNQHLLANPLSVLLVRSGVSAGDEIVNGLTGVPLFNSPNEVAGALAAAFALGTGPMLVSGSKREEASSAPSSIADLVEAIPPTDPEGTNATITEYVRPDGSTVYVVSVAGTSSPGLGDENGMDNLSNLAAYGGSDAQSVGAVSDAMGQAGITAGDEVVFVGYSQGALVVSELAQTGTWDVASVVLAGSPVHGTSIGGDIPVTQLEHDGDLITGLQGITPGAQGDVSIVRRDPFPGGVPAGEGILAPHALTEYQQTAAGYDEVDEPQAAAQRDAVLAPVQGATAVTTTDFRFEREPVYASGGGIRPMTPEEAFERVYELGRFGED</sequence>
<name>A0ABY4MWI1_9MICO</name>
<protein>
    <recommendedName>
        <fullName evidence="2">PE-PPE domain-containing protein</fullName>
    </recommendedName>
</protein>
<evidence type="ECO:0008006" key="2">
    <source>
        <dbReference type="Google" id="ProtNLM"/>
    </source>
</evidence>
<accession>A0ABY4MWI1</accession>
<evidence type="ECO:0000313" key="1">
    <source>
        <dbReference type="EMBL" id="UQN14780.1"/>
    </source>
</evidence>
<reference evidence="1" key="1">
    <citation type="submission" date="2022-05" db="EMBL/GenBank/DDBJ databases">
        <title>Complete genome sequence of toluene-degrading Gulosibacter sediminis strain ACHW.36C.</title>
        <authorList>
            <person name="Wai A.C."/>
            <person name="Lai G.K."/>
            <person name="Griffin S.D."/>
            <person name="Leung F.C."/>
        </authorList>
    </citation>
    <scope>NUCLEOTIDE SEQUENCE [LARGE SCALE GENOMIC DNA]</scope>
    <source>
        <strain evidence="1">ACHW.36C</strain>
    </source>
</reference>
<gene>
    <name evidence="1" type="ORF">M3M28_12160</name>
</gene>
<organism evidence="1">
    <name type="scientific">Gulosibacter sediminis</name>
    <dbReference type="NCBI Taxonomy" id="1729695"/>
    <lineage>
        <taxon>Bacteria</taxon>
        <taxon>Bacillati</taxon>
        <taxon>Actinomycetota</taxon>
        <taxon>Actinomycetes</taxon>
        <taxon>Micrococcales</taxon>
        <taxon>Microbacteriaceae</taxon>
        <taxon>Gulosibacter</taxon>
    </lineage>
</organism>
<proteinExistence type="predicted"/>
<dbReference type="EMBL" id="CP097160">
    <property type="protein sequence ID" value="UQN14780.1"/>
    <property type="molecule type" value="Genomic_DNA"/>
</dbReference>
<dbReference type="InterPro" id="IPR029058">
    <property type="entry name" value="AB_hydrolase_fold"/>
</dbReference>
<dbReference type="Gene3D" id="3.40.50.1820">
    <property type="entry name" value="alpha/beta hydrolase"/>
    <property type="match status" value="1"/>
</dbReference>
<dbReference type="SUPFAM" id="SSF53474">
    <property type="entry name" value="alpha/beta-Hydrolases"/>
    <property type="match status" value="1"/>
</dbReference>